<sequence length="357" mass="40851">MLDTGRIENNEVRRSQRVLAMVHELHKQGYQRLAIFSGMAPSGAYWRCQVLPYDSIFRSPDNVLKVYASDGVEVAEYSSGESNNYFGWTDAKSDTARQLAGKFVERFPRLSTAGLGECFPYSGWFNLMLGRSERGDLPVMFSDDGLDGTDCRGSETGLPISLPPHHTSRIQNGILLSRQSISRQFVEENDWHTAYQPLVDKMGQDLRKGTPVIAPQYPLPHDVNRDNSYHDLLFQVGAYWEGAIYYLITILRYDSPEHFLSDYLTENLSKGKEWDLFKIIWDDRGQLSLLLAYFCRIVLQENYLPGQDHMGVARKEQVARWLQDFETSHERPLLYPNPYYGGGNPLHLGCVNARFCN</sequence>
<gene>
    <name evidence="1" type="ORF">H2508_01425</name>
</gene>
<keyword evidence="2" id="KW-1185">Reference proteome</keyword>
<dbReference type="Proteomes" id="UP000539350">
    <property type="component" value="Unassembled WGS sequence"/>
</dbReference>
<organism evidence="1 2">
    <name type="scientific">Sediminihaliea albiluteola</name>
    <dbReference type="NCBI Taxonomy" id="2758564"/>
    <lineage>
        <taxon>Bacteria</taxon>
        <taxon>Pseudomonadati</taxon>
        <taxon>Pseudomonadota</taxon>
        <taxon>Gammaproteobacteria</taxon>
        <taxon>Cellvibrionales</taxon>
        <taxon>Halieaceae</taxon>
        <taxon>Sediminihaliea</taxon>
    </lineage>
</organism>
<dbReference type="AlphaFoldDB" id="A0A7W2YIZ6"/>
<accession>A0A7W2YIZ6</accession>
<reference evidence="1 2" key="1">
    <citation type="submission" date="2020-07" db="EMBL/GenBank/DDBJ databases">
        <title>Halieaceae bacterium, F7430, whole genome shotgun sequencing project.</title>
        <authorList>
            <person name="Jiang S."/>
            <person name="Liu Z.W."/>
            <person name="Du Z.J."/>
        </authorList>
    </citation>
    <scope>NUCLEOTIDE SEQUENCE [LARGE SCALE GENOMIC DNA]</scope>
    <source>
        <strain evidence="1 2">F7430</strain>
    </source>
</reference>
<name>A0A7W2YIZ6_9GAMM</name>
<evidence type="ECO:0000313" key="1">
    <source>
        <dbReference type="EMBL" id="MBA6411768.1"/>
    </source>
</evidence>
<protein>
    <submittedName>
        <fullName evidence="1">Uncharacterized protein</fullName>
    </submittedName>
</protein>
<dbReference type="RefSeq" id="WP_182168628.1">
    <property type="nucleotide sequence ID" value="NZ_JACFXU010000013.1"/>
</dbReference>
<proteinExistence type="predicted"/>
<comment type="caution">
    <text evidence="1">The sequence shown here is derived from an EMBL/GenBank/DDBJ whole genome shotgun (WGS) entry which is preliminary data.</text>
</comment>
<dbReference type="EMBL" id="JACFXU010000013">
    <property type="protein sequence ID" value="MBA6411768.1"/>
    <property type="molecule type" value="Genomic_DNA"/>
</dbReference>
<evidence type="ECO:0000313" key="2">
    <source>
        <dbReference type="Proteomes" id="UP000539350"/>
    </source>
</evidence>